<evidence type="ECO:0000259" key="2">
    <source>
        <dbReference type="Pfam" id="PF19780"/>
    </source>
</evidence>
<comment type="caution">
    <text evidence="3">The sequence shown here is derived from an EMBL/GenBank/DDBJ whole genome shotgun (WGS) entry which is preliminary data.</text>
</comment>
<protein>
    <submittedName>
        <fullName evidence="3">DUF6265 family protein</fullName>
    </submittedName>
</protein>
<name>A0AAW9R6B4_9GAMM</name>
<keyword evidence="1" id="KW-0732">Signal</keyword>
<evidence type="ECO:0000256" key="1">
    <source>
        <dbReference type="SAM" id="SignalP"/>
    </source>
</evidence>
<evidence type="ECO:0000313" key="3">
    <source>
        <dbReference type="EMBL" id="MEJ8566147.1"/>
    </source>
</evidence>
<gene>
    <name evidence="3" type="ORF">V3330_00810</name>
</gene>
<dbReference type="InterPro" id="IPR046232">
    <property type="entry name" value="DUF6265"/>
</dbReference>
<organism evidence="3 4">
    <name type="scientific">Elongatibacter sediminis</name>
    <dbReference type="NCBI Taxonomy" id="3119006"/>
    <lineage>
        <taxon>Bacteria</taxon>
        <taxon>Pseudomonadati</taxon>
        <taxon>Pseudomonadota</taxon>
        <taxon>Gammaproteobacteria</taxon>
        <taxon>Chromatiales</taxon>
        <taxon>Wenzhouxiangellaceae</taxon>
        <taxon>Elongatibacter</taxon>
    </lineage>
</organism>
<proteinExistence type="predicted"/>
<feature type="chain" id="PRO_5043959425" evidence="1">
    <location>
        <begin position="24"/>
        <end position="159"/>
    </location>
</feature>
<accession>A0AAW9R6B4</accession>
<evidence type="ECO:0000313" key="4">
    <source>
        <dbReference type="Proteomes" id="UP001359886"/>
    </source>
</evidence>
<keyword evidence="4" id="KW-1185">Reference proteome</keyword>
<reference evidence="3 4" key="1">
    <citation type="submission" date="2024-02" db="EMBL/GenBank/DDBJ databases">
        <title>A novel Wenzhouxiangellaceae bacterium, isolated from coastal sediments.</title>
        <authorList>
            <person name="Du Z.-J."/>
            <person name="Ye Y.-Q."/>
            <person name="Zhang X.-Y."/>
        </authorList>
    </citation>
    <scope>NUCLEOTIDE SEQUENCE [LARGE SCALE GENOMIC DNA]</scope>
    <source>
        <strain evidence="3 4">CH-27</strain>
    </source>
</reference>
<dbReference type="Proteomes" id="UP001359886">
    <property type="component" value="Unassembled WGS sequence"/>
</dbReference>
<dbReference type="Pfam" id="PF19780">
    <property type="entry name" value="DUF6265"/>
    <property type="match status" value="1"/>
</dbReference>
<dbReference type="RefSeq" id="WP_354693470.1">
    <property type="nucleotide sequence ID" value="NZ_JAZHOG010000001.1"/>
</dbReference>
<dbReference type="AlphaFoldDB" id="A0AAW9R6B4"/>
<feature type="domain" description="DUF6265" evidence="2">
    <location>
        <begin position="29"/>
        <end position="134"/>
    </location>
</feature>
<sequence length="159" mass="17675">MNPSFRVLVFAAAAFLPSVPVQAEGLQPDWLQGRWCRDAGGMLTEETWMAPQGGETIGMSRTVKNDRMVGFEYVRIVNGAHGPMYVAQPNGGTAVSFMLTRRDETRLVFENPAHDFPQRIEYRRDGDRLLAEISGPGPDGDTVRVPFEYQLCGGRRPTS</sequence>
<dbReference type="EMBL" id="JAZHOG010000001">
    <property type="protein sequence ID" value="MEJ8566147.1"/>
    <property type="molecule type" value="Genomic_DNA"/>
</dbReference>
<feature type="signal peptide" evidence="1">
    <location>
        <begin position="1"/>
        <end position="23"/>
    </location>
</feature>